<accession>A0A9W8R2R3</accession>
<evidence type="ECO:0000313" key="3">
    <source>
        <dbReference type="Proteomes" id="UP001152087"/>
    </source>
</evidence>
<feature type="region of interest" description="Disordered" evidence="1">
    <location>
        <begin position="1"/>
        <end position="33"/>
    </location>
</feature>
<organism evidence="2 3">
    <name type="scientific">Fusarium falciforme</name>
    <dbReference type="NCBI Taxonomy" id="195108"/>
    <lineage>
        <taxon>Eukaryota</taxon>
        <taxon>Fungi</taxon>
        <taxon>Dikarya</taxon>
        <taxon>Ascomycota</taxon>
        <taxon>Pezizomycotina</taxon>
        <taxon>Sordariomycetes</taxon>
        <taxon>Hypocreomycetidae</taxon>
        <taxon>Hypocreales</taxon>
        <taxon>Nectriaceae</taxon>
        <taxon>Fusarium</taxon>
        <taxon>Fusarium solani species complex</taxon>
    </lineage>
</organism>
<comment type="caution">
    <text evidence="2">The sequence shown here is derived from an EMBL/GenBank/DDBJ whole genome shotgun (WGS) entry which is preliminary data.</text>
</comment>
<evidence type="ECO:0000256" key="1">
    <source>
        <dbReference type="SAM" id="MobiDB-lite"/>
    </source>
</evidence>
<gene>
    <name evidence="2" type="ORF">NW755_007915</name>
</gene>
<feature type="compositionally biased region" description="Polar residues" evidence="1">
    <location>
        <begin position="1"/>
        <end position="22"/>
    </location>
</feature>
<evidence type="ECO:0000313" key="2">
    <source>
        <dbReference type="EMBL" id="KAJ4186062.1"/>
    </source>
</evidence>
<proteinExistence type="predicted"/>
<sequence>MPTTSPNSQLTNTFSSQPSLLTFSAPKHPTTGDEPAWLVPQAAARHSDSLPHGLLHFQSLLVTSPYPTRPMGLDTFSRPSRDASGGDDTQPRHAQEPALPAHLPLRLFAA</sequence>
<reference evidence="2" key="1">
    <citation type="submission" date="2022-09" db="EMBL/GenBank/DDBJ databases">
        <title>Fusarium specimens isolated from Avocado Roots.</title>
        <authorList>
            <person name="Stajich J."/>
            <person name="Roper C."/>
            <person name="Heimlech-Rivalta G."/>
        </authorList>
    </citation>
    <scope>NUCLEOTIDE SEQUENCE</scope>
    <source>
        <strain evidence="2">A02</strain>
    </source>
</reference>
<dbReference type="EMBL" id="JAOQAV010000021">
    <property type="protein sequence ID" value="KAJ4186062.1"/>
    <property type="molecule type" value="Genomic_DNA"/>
</dbReference>
<keyword evidence="3" id="KW-1185">Reference proteome</keyword>
<dbReference type="Proteomes" id="UP001152087">
    <property type="component" value="Unassembled WGS sequence"/>
</dbReference>
<dbReference type="AlphaFoldDB" id="A0A9W8R2R3"/>
<protein>
    <submittedName>
        <fullName evidence="2">Uncharacterized protein</fullName>
    </submittedName>
</protein>
<feature type="region of interest" description="Disordered" evidence="1">
    <location>
        <begin position="71"/>
        <end position="110"/>
    </location>
</feature>
<name>A0A9W8R2R3_9HYPO</name>